<dbReference type="NCBIfam" id="TIGR00640">
    <property type="entry name" value="acid_CoA_mut_C"/>
    <property type="match status" value="1"/>
</dbReference>
<feature type="domain" description="B12-binding" evidence="7">
    <location>
        <begin position="550"/>
        <end position="658"/>
    </location>
</feature>
<keyword evidence="4" id="KW-0479">Metal-binding</keyword>
<dbReference type="Pfam" id="PF02310">
    <property type="entry name" value="B12-binding"/>
    <property type="match status" value="1"/>
</dbReference>
<dbReference type="NCBIfam" id="TIGR00641">
    <property type="entry name" value="acid_CoA_mut_N"/>
    <property type="match status" value="1"/>
</dbReference>
<dbReference type="InterPro" id="IPR036724">
    <property type="entry name" value="Cobalamin-bd_sf"/>
</dbReference>
<dbReference type="InterPro" id="IPR006159">
    <property type="entry name" value="Acid_CoA_mut_C"/>
</dbReference>
<reference evidence="8 9" key="1">
    <citation type="journal article" date="2016" name="Nat. Commun.">
        <title>Thousands of microbial genomes shed light on interconnected biogeochemical processes in an aquifer system.</title>
        <authorList>
            <person name="Anantharaman K."/>
            <person name="Brown C.T."/>
            <person name="Hug L.A."/>
            <person name="Sharon I."/>
            <person name="Castelle C.J."/>
            <person name="Probst A.J."/>
            <person name="Thomas B.C."/>
            <person name="Singh A."/>
            <person name="Wilkins M.J."/>
            <person name="Karaoz U."/>
            <person name="Brodie E.L."/>
            <person name="Williams K.H."/>
            <person name="Hubbard S.S."/>
            <person name="Banfield J.F."/>
        </authorList>
    </citation>
    <scope>NUCLEOTIDE SEQUENCE [LARGE SCALE GENOMIC DNA]</scope>
</reference>
<dbReference type="InterPro" id="IPR006158">
    <property type="entry name" value="Cobalamin-bd"/>
</dbReference>
<evidence type="ECO:0000313" key="8">
    <source>
        <dbReference type="EMBL" id="OGZ31080.1"/>
    </source>
</evidence>
<dbReference type="GO" id="GO:0004494">
    <property type="term" value="F:methylmalonyl-CoA mutase activity"/>
    <property type="evidence" value="ECO:0007669"/>
    <property type="project" value="InterPro"/>
</dbReference>
<dbReference type="Gene3D" id="3.40.50.280">
    <property type="entry name" value="Cobalamin-binding domain"/>
    <property type="match status" value="1"/>
</dbReference>
<evidence type="ECO:0000313" key="9">
    <source>
        <dbReference type="Proteomes" id="UP000178428"/>
    </source>
</evidence>
<dbReference type="SUPFAM" id="SSF51703">
    <property type="entry name" value="Cobalamin (vitamin B12)-dependent enzymes"/>
    <property type="match status" value="1"/>
</dbReference>
<evidence type="ECO:0000256" key="4">
    <source>
        <dbReference type="ARBA" id="ARBA00022723"/>
    </source>
</evidence>
<evidence type="ECO:0000256" key="3">
    <source>
        <dbReference type="ARBA" id="ARBA00022628"/>
    </source>
</evidence>
<dbReference type="SUPFAM" id="SSF52242">
    <property type="entry name" value="Cobalamin (vitamin B12)-binding domain"/>
    <property type="match status" value="1"/>
</dbReference>
<dbReference type="EMBL" id="MHMR01000009">
    <property type="protein sequence ID" value="OGZ31080.1"/>
    <property type="molecule type" value="Genomic_DNA"/>
</dbReference>
<dbReference type="PROSITE" id="PS51332">
    <property type="entry name" value="B12_BINDING"/>
    <property type="match status" value="1"/>
</dbReference>
<dbReference type="STRING" id="1801725.A3J00_03250"/>
<comment type="caution">
    <text evidence="8">The sequence shown here is derived from an EMBL/GenBank/DDBJ whole genome shotgun (WGS) entry which is preliminary data.</text>
</comment>
<dbReference type="Gene3D" id="3.20.20.240">
    <property type="entry name" value="Methylmalonyl-CoA mutase"/>
    <property type="match status" value="1"/>
</dbReference>
<evidence type="ECO:0000259" key="7">
    <source>
        <dbReference type="PROSITE" id="PS51332"/>
    </source>
</evidence>
<name>A0A1G2F0E5_9BACT</name>
<evidence type="ECO:0000256" key="5">
    <source>
        <dbReference type="ARBA" id="ARBA00023235"/>
    </source>
</evidence>
<accession>A0A1G2F0E5</accession>
<dbReference type="GO" id="GO:0046872">
    <property type="term" value="F:metal ion binding"/>
    <property type="evidence" value="ECO:0007669"/>
    <property type="project" value="UniProtKB-KW"/>
</dbReference>
<evidence type="ECO:0000256" key="1">
    <source>
        <dbReference type="ARBA" id="ARBA00001922"/>
    </source>
</evidence>
<sequence length="658" mass="73711">MSDKGRKVVYGPADLKDFDYARMLGNPGEYPYTRGIYPEMYRKKKWTVRLFCGHGTPSDTNGLFKMFLAENATGLSTAFDLPTLMGRDSDEPICRSSVCWDGVAIDTLRDMENLFDGIPIDKITISMTSSGPAAVILAMYIAVAKKRNIPLEKLGGTIQTDILKEFIAQKEWLFPVEPSMRLVIDMIEFTALNIPKWNPISISGYHIREAGATAKQELAFTLANGVAYVREAINRGLNVDDFAPQLSFFFDIHNNFFEEIAKLRAARRLWAHIMRGWFGAQNPKSQWCRMHVQTAGCSLTRQEPLNNIARVAIQALAGALGGAQSMHTNSYDEVFLTPTEKAARVAVRTQQIIQLETGICDVADPLGGAYFVEALTDEFFEECMTEIEKIERMGGMAEAVKLGYPQRAIQEVSTDHDQDIDAGKIPVVGHNIHVPEKIEEPEGIEEELALRQRAREEQFARLAAFKHERLISGKIFDTDAALDEVRRMARTNQNIMPFLINAVEKGATLGEVVSALKDVWGVYKDEAVFIPRKNYEDRREVVEKFRLKNHLRILVAKNDLDGHDRPIFILASFLRDLGAEVIYPGLHLSCEELAKIASQEDIDVLCVSTHTGDVLNYFERLVSELRLAGLDGVKIIGGGIIRESEEKQLKALGVSAFF</sequence>
<dbReference type="InterPro" id="IPR016176">
    <property type="entry name" value="Cbl-dep_enz_cat"/>
</dbReference>
<dbReference type="Proteomes" id="UP000178428">
    <property type="component" value="Unassembled WGS sequence"/>
</dbReference>
<keyword evidence="3" id="KW-0846">Cobalamin</keyword>
<proteinExistence type="inferred from homology"/>
<evidence type="ECO:0000256" key="2">
    <source>
        <dbReference type="ARBA" id="ARBA00008465"/>
    </source>
</evidence>
<dbReference type="Pfam" id="PF01642">
    <property type="entry name" value="MM_CoA_mutase"/>
    <property type="match status" value="1"/>
</dbReference>
<dbReference type="InterPro" id="IPR006099">
    <property type="entry name" value="MeMalonylCoA_mutase_a/b_cat"/>
</dbReference>
<evidence type="ECO:0000256" key="6">
    <source>
        <dbReference type="ARBA" id="ARBA00023285"/>
    </source>
</evidence>
<protein>
    <recommendedName>
        <fullName evidence="7">B12-binding domain-containing protein</fullName>
    </recommendedName>
</protein>
<keyword evidence="6" id="KW-0170">Cobalt</keyword>
<dbReference type="GO" id="GO:0031419">
    <property type="term" value="F:cobalamin binding"/>
    <property type="evidence" value="ECO:0007669"/>
    <property type="project" value="UniProtKB-KW"/>
</dbReference>
<comment type="similarity">
    <text evidence="2">Belongs to the methylmalonyl-CoA mutase family.</text>
</comment>
<organism evidence="8 9">
    <name type="scientific">Candidatus Niyogibacteria bacterium RIFCSPLOWO2_02_FULL_45_13</name>
    <dbReference type="NCBI Taxonomy" id="1801725"/>
    <lineage>
        <taxon>Bacteria</taxon>
        <taxon>Candidatus Niyogiibacteriota</taxon>
    </lineage>
</organism>
<dbReference type="PANTHER" id="PTHR48101:SF1">
    <property type="entry name" value="METHYLMALONYL-COA MUTASE, LARGE SUBUNIT"/>
    <property type="match status" value="1"/>
</dbReference>
<dbReference type="PANTHER" id="PTHR48101">
    <property type="entry name" value="METHYLMALONYL-COA MUTASE, MITOCHONDRIAL-RELATED"/>
    <property type="match status" value="1"/>
</dbReference>
<gene>
    <name evidence="8" type="ORF">A3J00_03250</name>
</gene>
<comment type="cofactor">
    <cofactor evidence="1">
        <name>adenosylcob(III)alamin</name>
        <dbReference type="ChEBI" id="CHEBI:18408"/>
    </cofactor>
</comment>
<feature type="non-terminal residue" evidence="8">
    <location>
        <position position="658"/>
    </location>
</feature>
<dbReference type="InterPro" id="IPR006098">
    <property type="entry name" value="MMCoA_mutase_a_cat"/>
</dbReference>
<keyword evidence="5" id="KW-0413">Isomerase</keyword>
<dbReference type="AlphaFoldDB" id="A0A1G2F0E5"/>